<dbReference type="PROSITE" id="PS50110">
    <property type="entry name" value="RESPONSE_REGULATORY"/>
    <property type="match status" value="1"/>
</dbReference>
<reference evidence="8" key="1">
    <citation type="journal article" date="2019" name="Int. J. Syst. Evol. Microbiol.">
        <title>The Global Catalogue of Microorganisms (GCM) 10K type strain sequencing project: providing services to taxonomists for standard genome sequencing and annotation.</title>
        <authorList>
            <consortium name="The Broad Institute Genomics Platform"/>
            <consortium name="The Broad Institute Genome Sequencing Center for Infectious Disease"/>
            <person name="Wu L."/>
            <person name="Ma J."/>
        </authorList>
    </citation>
    <scope>NUCLEOTIDE SEQUENCE [LARGE SCALE GENOMIC DNA]</scope>
    <source>
        <strain evidence="8">GH52</strain>
    </source>
</reference>
<evidence type="ECO:0000313" key="7">
    <source>
        <dbReference type="EMBL" id="MFD2115162.1"/>
    </source>
</evidence>
<dbReference type="Pfam" id="PF17853">
    <property type="entry name" value="GGDEF_2"/>
    <property type="match status" value="1"/>
</dbReference>
<dbReference type="PANTHER" id="PTHR43280">
    <property type="entry name" value="ARAC-FAMILY TRANSCRIPTIONAL REGULATOR"/>
    <property type="match status" value="1"/>
</dbReference>
<dbReference type="Pfam" id="PF12833">
    <property type="entry name" value="HTH_18"/>
    <property type="match status" value="1"/>
</dbReference>
<evidence type="ECO:0000259" key="5">
    <source>
        <dbReference type="PROSITE" id="PS01124"/>
    </source>
</evidence>
<keyword evidence="2" id="KW-0238">DNA-binding</keyword>
<dbReference type="PROSITE" id="PS01124">
    <property type="entry name" value="HTH_ARAC_FAMILY_2"/>
    <property type="match status" value="1"/>
</dbReference>
<dbReference type="InterPro" id="IPR018062">
    <property type="entry name" value="HTH_AraC-typ_CS"/>
</dbReference>
<gene>
    <name evidence="7" type="ORF">ACFSJH_05360</name>
</gene>
<proteinExistence type="predicted"/>
<feature type="domain" description="HTH araC/xylS-type" evidence="5">
    <location>
        <begin position="437"/>
        <end position="535"/>
    </location>
</feature>
<dbReference type="SUPFAM" id="SSF46689">
    <property type="entry name" value="Homeodomain-like"/>
    <property type="match status" value="2"/>
</dbReference>
<name>A0ABW4YHJ6_9BACL</name>
<dbReference type="RefSeq" id="WP_377770187.1">
    <property type="nucleotide sequence ID" value="NZ_JBHUHO010000013.1"/>
</dbReference>
<feature type="domain" description="Response regulatory" evidence="6">
    <location>
        <begin position="3"/>
        <end position="120"/>
    </location>
</feature>
<dbReference type="Proteomes" id="UP001597362">
    <property type="component" value="Unassembled WGS sequence"/>
</dbReference>
<dbReference type="SMART" id="SM00448">
    <property type="entry name" value="REC"/>
    <property type="match status" value="1"/>
</dbReference>
<feature type="modified residue" description="4-aspartylphosphate" evidence="4">
    <location>
        <position position="55"/>
    </location>
</feature>
<dbReference type="InterPro" id="IPR020449">
    <property type="entry name" value="Tscrpt_reg_AraC-type_HTH"/>
</dbReference>
<comment type="caution">
    <text evidence="7">The sequence shown here is derived from an EMBL/GenBank/DDBJ whole genome shotgun (WGS) entry which is preliminary data.</text>
</comment>
<dbReference type="PANTHER" id="PTHR43280:SF28">
    <property type="entry name" value="HTH-TYPE TRANSCRIPTIONAL ACTIVATOR RHAS"/>
    <property type="match status" value="1"/>
</dbReference>
<evidence type="ECO:0000313" key="8">
    <source>
        <dbReference type="Proteomes" id="UP001597362"/>
    </source>
</evidence>
<evidence type="ECO:0000256" key="2">
    <source>
        <dbReference type="ARBA" id="ARBA00023125"/>
    </source>
</evidence>
<dbReference type="PRINTS" id="PR00032">
    <property type="entry name" value="HTHARAC"/>
</dbReference>
<sequence length="537" mass="63598">MMKLLIVEDEEIIRQGIVKKVANCKLPIDSIVETGDGISAMEIMENDTPDIVLTDIRMPGLDGISFIELAKTTYEKIQFIVISGYSDFDYARRVMRQNVSHYLLKPVNDKELKEALQQCIEKISEQRETTKRLEQMDMNQQLSEETIRQYMLTKLVQQGDIEIGDKEKWNSYVETLPQRVNYYQTIIFKLEPFQMPLRSFLIGDERLVWFAIKNMVNERFLQAGIAGLLFEHAINDFELVFVVGFERQEQTMVMEQLLQAVITDNNHFLKLEMTIGVGSIVKQIDHMQQSYQQAKYALCNRILQGTKQVYEALVRNRVERRLLLTEQDEEMLLYWLKNNQYKAVNQWLERAVLSIAEDKSANYFHLEWYCMDFYLLLRKYLLKETNMTEWLIGEVEDLIQYIQSASNVKEVITRMQQYIHNIQGYWHSNASTSDVMEEIKQYIDDNFHEPLTLQSIADQYFIHPNYFSRRFKERFGEKFIDYLTKLRMNRAMQLMSETTMKIFEIAELVGYEDAAYFGSVFRKIFGMTPKQYRDQLP</sequence>
<evidence type="ECO:0000256" key="3">
    <source>
        <dbReference type="ARBA" id="ARBA00023163"/>
    </source>
</evidence>
<dbReference type="SMART" id="SM00342">
    <property type="entry name" value="HTH_ARAC"/>
    <property type="match status" value="1"/>
</dbReference>
<dbReference type="InterPro" id="IPR011006">
    <property type="entry name" value="CheY-like_superfamily"/>
</dbReference>
<dbReference type="Gene3D" id="1.10.10.60">
    <property type="entry name" value="Homeodomain-like"/>
    <property type="match status" value="2"/>
</dbReference>
<organism evidence="7 8">
    <name type="scientific">Paenibacillus yanchengensis</name>
    <dbReference type="NCBI Taxonomy" id="2035833"/>
    <lineage>
        <taxon>Bacteria</taxon>
        <taxon>Bacillati</taxon>
        <taxon>Bacillota</taxon>
        <taxon>Bacilli</taxon>
        <taxon>Bacillales</taxon>
        <taxon>Paenibacillaceae</taxon>
        <taxon>Paenibacillus</taxon>
    </lineage>
</organism>
<dbReference type="CDD" id="cd17536">
    <property type="entry name" value="REC_YesN-like"/>
    <property type="match status" value="1"/>
</dbReference>
<dbReference type="PROSITE" id="PS00041">
    <property type="entry name" value="HTH_ARAC_FAMILY_1"/>
    <property type="match status" value="1"/>
</dbReference>
<evidence type="ECO:0000256" key="1">
    <source>
        <dbReference type="ARBA" id="ARBA00023015"/>
    </source>
</evidence>
<dbReference type="Pfam" id="PF00072">
    <property type="entry name" value="Response_reg"/>
    <property type="match status" value="1"/>
</dbReference>
<dbReference type="InterPro" id="IPR001789">
    <property type="entry name" value="Sig_transdc_resp-reg_receiver"/>
</dbReference>
<evidence type="ECO:0000256" key="4">
    <source>
        <dbReference type="PROSITE-ProRule" id="PRU00169"/>
    </source>
</evidence>
<protein>
    <submittedName>
        <fullName evidence="7">Helix-turn-helix domain-containing protein</fullName>
    </submittedName>
</protein>
<keyword evidence="4" id="KW-0597">Phosphoprotein</keyword>
<keyword evidence="1" id="KW-0805">Transcription regulation</keyword>
<dbReference type="Gene3D" id="3.40.50.2300">
    <property type="match status" value="1"/>
</dbReference>
<dbReference type="InterPro" id="IPR018060">
    <property type="entry name" value="HTH_AraC"/>
</dbReference>
<accession>A0ABW4YHJ6</accession>
<keyword evidence="8" id="KW-1185">Reference proteome</keyword>
<dbReference type="EMBL" id="JBHUHO010000013">
    <property type="protein sequence ID" value="MFD2115162.1"/>
    <property type="molecule type" value="Genomic_DNA"/>
</dbReference>
<keyword evidence="3" id="KW-0804">Transcription</keyword>
<evidence type="ECO:0000259" key="6">
    <source>
        <dbReference type="PROSITE" id="PS50110"/>
    </source>
</evidence>
<dbReference type="SUPFAM" id="SSF52172">
    <property type="entry name" value="CheY-like"/>
    <property type="match status" value="1"/>
</dbReference>
<dbReference type="InterPro" id="IPR009057">
    <property type="entry name" value="Homeodomain-like_sf"/>
</dbReference>
<dbReference type="InterPro" id="IPR041522">
    <property type="entry name" value="CdaR_GGDEF"/>
</dbReference>